<dbReference type="PANTHER" id="PTHR33295">
    <property type="entry name" value="ATPASE"/>
    <property type="match status" value="1"/>
</dbReference>
<keyword evidence="4" id="KW-1185">Reference proteome</keyword>
<evidence type="ECO:0000259" key="2">
    <source>
        <dbReference type="Pfam" id="PF13635"/>
    </source>
</evidence>
<organism evidence="3 4">
    <name type="scientific">Flectobacillus roseus</name>
    <dbReference type="NCBI Taxonomy" id="502259"/>
    <lineage>
        <taxon>Bacteria</taxon>
        <taxon>Pseudomonadati</taxon>
        <taxon>Bacteroidota</taxon>
        <taxon>Cytophagia</taxon>
        <taxon>Cytophagales</taxon>
        <taxon>Flectobacillaceae</taxon>
        <taxon>Flectobacillus</taxon>
    </lineage>
</organism>
<dbReference type="EMBL" id="JASHIF010000018">
    <property type="protein sequence ID" value="MDI9861218.1"/>
    <property type="molecule type" value="Genomic_DNA"/>
</dbReference>
<feature type="domain" description="AAA" evidence="1">
    <location>
        <begin position="35"/>
        <end position="170"/>
    </location>
</feature>
<dbReference type="RefSeq" id="WP_283345709.1">
    <property type="nucleotide sequence ID" value="NZ_JASHIF010000018.1"/>
</dbReference>
<dbReference type="InterPro" id="IPR041682">
    <property type="entry name" value="AAA_14"/>
</dbReference>
<reference evidence="3 4" key="1">
    <citation type="submission" date="2023-05" db="EMBL/GenBank/DDBJ databases">
        <title>Novel species of genus Flectobacillus isolated from stream in China.</title>
        <authorList>
            <person name="Lu H."/>
        </authorList>
    </citation>
    <scope>NUCLEOTIDE SEQUENCE [LARGE SCALE GENOMIC DNA]</scope>
    <source>
        <strain evidence="3 4">KCTC 42575</strain>
    </source>
</reference>
<comment type="caution">
    <text evidence="3">The sequence shown here is derived from an EMBL/GenBank/DDBJ whole genome shotgun (WGS) entry which is preliminary data.</text>
</comment>
<dbReference type="PANTHER" id="PTHR33295:SF7">
    <property type="entry name" value="ATPASE"/>
    <property type="match status" value="1"/>
</dbReference>
<sequence>MNFFIDKNVFLHKKSIEKMIRSLYKDLIYWKNSANRKPLILQGARQVGKTWLMKEFGKQEFEKTVYLNFESSERLKNLFLVDFDIQRIITTIEIEVGYKIQADKCLLIFDEIQEAEKGLTALKYFYEQAPEYFIIAAGSLLGVSLQKSTSFPVGKVDFLQMYPMSFVEFLENTGQQLLLAQLEAENWAIIDTFHDKLVDLLRRYYFIGGMPEAVANYIQFQDLYQVREIQSKILLGYENDFAKYAPIETVPRIRLVWSHLISQLAKENRKFIYGQIKKGSRAKDFETAIRWLTDAGLVLKVNIVEKPNIPLSAYSDIDIFKLFCLDVGLLNAMAGISPKILLEKNGILTEFKGALTEQFVAQQLKIKHEIYYWSAPNATAEIDFMIQKEQMIIPIEVKAEENLKSKSLKVFVDKFQTKQNLRFSMNNRRVQDWMTNMPLYSVNNL</sequence>
<evidence type="ECO:0000313" key="4">
    <source>
        <dbReference type="Proteomes" id="UP001236507"/>
    </source>
</evidence>
<keyword evidence="3" id="KW-0547">Nucleotide-binding</keyword>
<feature type="domain" description="DUF4143" evidence="2">
    <location>
        <begin position="238"/>
        <end position="399"/>
    </location>
</feature>
<dbReference type="Pfam" id="PF13173">
    <property type="entry name" value="AAA_14"/>
    <property type="match status" value="1"/>
</dbReference>
<evidence type="ECO:0000313" key="3">
    <source>
        <dbReference type="EMBL" id="MDI9861218.1"/>
    </source>
</evidence>
<proteinExistence type="predicted"/>
<gene>
    <name evidence="3" type="ORF">QM524_18515</name>
</gene>
<dbReference type="Pfam" id="PF13635">
    <property type="entry name" value="DUF4143"/>
    <property type="match status" value="1"/>
</dbReference>
<dbReference type="InterPro" id="IPR025420">
    <property type="entry name" value="DUF4143"/>
</dbReference>
<dbReference type="SUPFAM" id="SSF52540">
    <property type="entry name" value="P-loop containing nucleoside triphosphate hydrolases"/>
    <property type="match status" value="1"/>
</dbReference>
<dbReference type="InterPro" id="IPR027417">
    <property type="entry name" value="P-loop_NTPase"/>
</dbReference>
<evidence type="ECO:0000259" key="1">
    <source>
        <dbReference type="Pfam" id="PF13173"/>
    </source>
</evidence>
<name>A0ABT6YC98_9BACT</name>
<dbReference type="Proteomes" id="UP001236507">
    <property type="component" value="Unassembled WGS sequence"/>
</dbReference>
<accession>A0ABT6YC98</accession>
<dbReference type="Gene3D" id="3.40.50.300">
    <property type="entry name" value="P-loop containing nucleotide triphosphate hydrolases"/>
    <property type="match status" value="1"/>
</dbReference>
<protein>
    <submittedName>
        <fullName evidence="3">ATP-binding protein</fullName>
    </submittedName>
</protein>
<dbReference type="GO" id="GO:0005524">
    <property type="term" value="F:ATP binding"/>
    <property type="evidence" value="ECO:0007669"/>
    <property type="project" value="UniProtKB-KW"/>
</dbReference>
<keyword evidence="3" id="KW-0067">ATP-binding</keyword>